<evidence type="ECO:0000313" key="7">
    <source>
        <dbReference type="Proteomes" id="UP000184330"/>
    </source>
</evidence>
<evidence type="ECO:0000313" key="6">
    <source>
        <dbReference type="EMBL" id="CZR56110.1"/>
    </source>
</evidence>
<reference evidence="6 7" key="1">
    <citation type="submission" date="2016-03" db="EMBL/GenBank/DDBJ databases">
        <authorList>
            <person name="Ploux O."/>
        </authorList>
    </citation>
    <scope>NUCLEOTIDE SEQUENCE [LARGE SCALE GENOMIC DNA]</scope>
    <source>
        <strain evidence="6 7">UAMH 11012</strain>
    </source>
</reference>
<evidence type="ECO:0000256" key="3">
    <source>
        <dbReference type="ARBA" id="ARBA00023002"/>
    </source>
</evidence>
<sequence length="515" mass="58720">MTLSFPLDGSVPAKTIFATIVALVILQRVFMSYYGGKKYKLPPRLPGLPILGNTFQIPPFQGGQWASEQAKKMGEMFTCKIGVNTWVFLNSSRVVNDLMEKRSAIYSSRTNLPMTDKIMSGGNRILLMPYSDRWRALRKIMHSILNKTKGTTFQPFQDLESKHLIYDYLHNPDKWYNANQRFANSVIMSVVFGKRMDLGDPRTRELLETSSEILGAMQPGASIADVLPVLENLPKPLQWWRPSGERAYQKCLKVYRREVEELRGKEKNGTARECFATEFLRNPETAKWGEEQTLFALGSLMEAGSDTSRMAISILLSAAATDKRWVITAREALDSVCGSNAERLPDVSDKPRLQYITAAVKEAFRWRPFAEIGVPHMLTQDDEYDGYKFPAGTLFTWNALHIALNEEEYEQAHRFWPERFLNEDLNNVMKGHWSFGPGRRACSGYNVGESNVWIALARLLYCFDFNELPGQPIKSLEANWLEHRWAPFPVEIKIRSPAHAALVEREGKPASETKY</sequence>
<keyword evidence="5" id="KW-0349">Heme</keyword>
<dbReference type="PRINTS" id="PR00463">
    <property type="entry name" value="EP450I"/>
</dbReference>
<dbReference type="STRING" id="576137.A0A1L7WTL1"/>
<dbReference type="GO" id="GO:0020037">
    <property type="term" value="F:heme binding"/>
    <property type="evidence" value="ECO:0007669"/>
    <property type="project" value="InterPro"/>
</dbReference>
<dbReference type="PANTHER" id="PTHR46300:SF12">
    <property type="entry name" value="P450, PUTATIVE (EUROFUNG)-RELATED"/>
    <property type="match status" value="1"/>
</dbReference>
<evidence type="ECO:0000256" key="5">
    <source>
        <dbReference type="PIRSR" id="PIRSR602401-1"/>
    </source>
</evidence>
<dbReference type="InterPro" id="IPR036396">
    <property type="entry name" value="Cyt_P450_sf"/>
</dbReference>
<dbReference type="InterPro" id="IPR050364">
    <property type="entry name" value="Cytochrome_P450_fung"/>
</dbReference>
<comment type="cofactor">
    <cofactor evidence="5">
        <name>heme</name>
        <dbReference type="ChEBI" id="CHEBI:30413"/>
    </cofactor>
</comment>
<gene>
    <name evidence="6" type="ORF">PAC_05998</name>
</gene>
<keyword evidence="3" id="KW-0560">Oxidoreductase</keyword>
<dbReference type="GO" id="GO:0016705">
    <property type="term" value="F:oxidoreductase activity, acting on paired donors, with incorporation or reduction of molecular oxygen"/>
    <property type="evidence" value="ECO:0007669"/>
    <property type="project" value="InterPro"/>
</dbReference>
<dbReference type="OrthoDB" id="1103324at2759"/>
<dbReference type="Proteomes" id="UP000184330">
    <property type="component" value="Unassembled WGS sequence"/>
</dbReference>
<dbReference type="EMBL" id="FJOG01000007">
    <property type="protein sequence ID" value="CZR56110.1"/>
    <property type="molecule type" value="Genomic_DNA"/>
</dbReference>
<protein>
    <submittedName>
        <fullName evidence="6">Related to cytochrome P450</fullName>
    </submittedName>
</protein>
<organism evidence="6 7">
    <name type="scientific">Phialocephala subalpina</name>
    <dbReference type="NCBI Taxonomy" id="576137"/>
    <lineage>
        <taxon>Eukaryota</taxon>
        <taxon>Fungi</taxon>
        <taxon>Dikarya</taxon>
        <taxon>Ascomycota</taxon>
        <taxon>Pezizomycotina</taxon>
        <taxon>Leotiomycetes</taxon>
        <taxon>Helotiales</taxon>
        <taxon>Mollisiaceae</taxon>
        <taxon>Phialocephala</taxon>
        <taxon>Phialocephala fortinii species complex</taxon>
    </lineage>
</organism>
<dbReference type="GO" id="GO:0004497">
    <property type="term" value="F:monooxygenase activity"/>
    <property type="evidence" value="ECO:0007669"/>
    <property type="project" value="InterPro"/>
</dbReference>
<dbReference type="SUPFAM" id="SSF48264">
    <property type="entry name" value="Cytochrome P450"/>
    <property type="match status" value="1"/>
</dbReference>
<accession>A0A1L7WTL1</accession>
<proteinExistence type="inferred from homology"/>
<dbReference type="InterPro" id="IPR001128">
    <property type="entry name" value="Cyt_P450"/>
</dbReference>
<evidence type="ECO:0000256" key="2">
    <source>
        <dbReference type="ARBA" id="ARBA00022723"/>
    </source>
</evidence>
<keyword evidence="2 5" id="KW-0479">Metal-binding</keyword>
<dbReference type="AlphaFoldDB" id="A0A1L7WTL1"/>
<dbReference type="Pfam" id="PF00067">
    <property type="entry name" value="p450"/>
    <property type="match status" value="1"/>
</dbReference>
<name>A0A1L7WTL1_9HELO</name>
<dbReference type="Gene3D" id="1.10.630.10">
    <property type="entry name" value="Cytochrome P450"/>
    <property type="match status" value="1"/>
</dbReference>
<keyword evidence="4 5" id="KW-0408">Iron</keyword>
<dbReference type="GO" id="GO:0005506">
    <property type="term" value="F:iron ion binding"/>
    <property type="evidence" value="ECO:0007669"/>
    <property type="project" value="InterPro"/>
</dbReference>
<dbReference type="CDD" id="cd11065">
    <property type="entry name" value="CYP64-like"/>
    <property type="match status" value="1"/>
</dbReference>
<evidence type="ECO:0000256" key="1">
    <source>
        <dbReference type="ARBA" id="ARBA00010617"/>
    </source>
</evidence>
<dbReference type="InterPro" id="IPR002401">
    <property type="entry name" value="Cyt_P450_E_grp-I"/>
</dbReference>
<evidence type="ECO:0000256" key="4">
    <source>
        <dbReference type="ARBA" id="ARBA00023004"/>
    </source>
</evidence>
<feature type="binding site" description="axial binding residue" evidence="5">
    <location>
        <position position="442"/>
    </location>
    <ligand>
        <name>heme</name>
        <dbReference type="ChEBI" id="CHEBI:30413"/>
    </ligand>
    <ligandPart>
        <name>Fe</name>
        <dbReference type="ChEBI" id="CHEBI:18248"/>
    </ligandPart>
</feature>
<keyword evidence="7" id="KW-1185">Reference proteome</keyword>
<dbReference type="PANTHER" id="PTHR46300">
    <property type="entry name" value="P450, PUTATIVE (EUROFUNG)-RELATED-RELATED"/>
    <property type="match status" value="1"/>
</dbReference>
<comment type="similarity">
    <text evidence="1">Belongs to the cytochrome P450 family.</text>
</comment>